<gene>
    <name evidence="13" type="ORF">C1E23_09810</name>
</gene>
<evidence type="ECO:0000256" key="10">
    <source>
        <dbReference type="SAM" id="Coils"/>
    </source>
</evidence>
<feature type="domain" description="Response regulatory" evidence="12">
    <location>
        <begin position="51"/>
        <end position="175"/>
    </location>
</feature>
<evidence type="ECO:0000256" key="6">
    <source>
        <dbReference type="ARBA" id="ARBA00022777"/>
    </source>
</evidence>
<evidence type="ECO:0000256" key="1">
    <source>
        <dbReference type="ARBA" id="ARBA00000085"/>
    </source>
</evidence>
<dbReference type="AlphaFoldDB" id="A0A4Q7INK7"/>
<dbReference type="EMBL" id="PPSX01000030">
    <property type="protein sequence ID" value="RZQ53362.1"/>
    <property type="molecule type" value="Genomic_DNA"/>
</dbReference>
<dbReference type="Pfam" id="PF02518">
    <property type="entry name" value="HATPase_c"/>
    <property type="match status" value="1"/>
</dbReference>
<sequence>MAEFAIVNMISYEFGLGNMSMSNAPKKNFLFKKDSPSTPSPASKPKQDTWQVLIVDDDDGVHKLSKLVLNTYQYKGKSLSIFHAYNFDQALEQIQTIEDLSLILLDVVMETDDAGLRVAKHVREEFSNTLVRIILRTGQPGDMPEHEVMLNYDINDYKSKTELTSQRLFSSITASLRAYEHLIQLDKMAKELSIFNENLEAKVAKRTKQLEQANADLRNTLNELEETKQQLIHSEKLASIGQLAAGVAHEINTPLGYVSSNMESLAEHLDDVKLAWSDFEKSSSELATQLSNKHDLEFIFDDTNTIIESVENGLKRIRVISKDLGHFSQMEKLPIANVDVNKDVIQLAVNMVNSELSPGIDLEMNLSDIPLTSCLPIELSQVIINMLMNANDAIGENGKIDVTSQVNNKHINIIISDDGCGMDQSTVNKLFDPFFTTKDVGEGTGLGLSVSHKIIESHQGSISVESELGKGSRFTIAIPVLN</sequence>
<dbReference type="PROSITE" id="PS50110">
    <property type="entry name" value="RESPONSE_REGULATORY"/>
    <property type="match status" value="1"/>
</dbReference>
<feature type="coiled-coil region" evidence="10">
    <location>
        <begin position="196"/>
        <end position="237"/>
    </location>
</feature>
<evidence type="ECO:0000256" key="7">
    <source>
        <dbReference type="ARBA" id="ARBA00022840"/>
    </source>
</evidence>
<dbReference type="GO" id="GO:0000155">
    <property type="term" value="F:phosphorelay sensor kinase activity"/>
    <property type="evidence" value="ECO:0007669"/>
    <property type="project" value="InterPro"/>
</dbReference>
<evidence type="ECO:0000256" key="3">
    <source>
        <dbReference type="ARBA" id="ARBA00022553"/>
    </source>
</evidence>
<evidence type="ECO:0000256" key="2">
    <source>
        <dbReference type="ARBA" id="ARBA00012438"/>
    </source>
</evidence>
<feature type="domain" description="Histidine kinase" evidence="11">
    <location>
        <begin position="246"/>
        <end position="482"/>
    </location>
</feature>
<protein>
    <recommendedName>
        <fullName evidence="2">histidine kinase</fullName>
        <ecNumber evidence="2">2.7.13.3</ecNumber>
    </recommendedName>
</protein>
<dbReference type="CDD" id="cd00082">
    <property type="entry name" value="HisKA"/>
    <property type="match status" value="1"/>
</dbReference>
<dbReference type="SUPFAM" id="SSF55874">
    <property type="entry name" value="ATPase domain of HSP90 chaperone/DNA topoisomerase II/histidine kinase"/>
    <property type="match status" value="1"/>
</dbReference>
<dbReference type="PANTHER" id="PTHR43065:SF46">
    <property type="entry name" value="C4-DICARBOXYLATE TRANSPORT SENSOR PROTEIN DCTB"/>
    <property type="match status" value="1"/>
</dbReference>
<evidence type="ECO:0000256" key="8">
    <source>
        <dbReference type="ARBA" id="ARBA00023012"/>
    </source>
</evidence>
<dbReference type="PANTHER" id="PTHR43065">
    <property type="entry name" value="SENSOR HISTIDINE KINASE"/>
    <property type="match status" value="1"/>
</dbReference>
<evidence type="ECO:0000313" key="14">
    <source>
        <dbReference type="Proteomes" id="UP000291338"/>
    </source>
</evidence>
<dbReference type="GO" id="GO:0005524">
    <property type="term" value="F:ATP binding"/>
    <property type="evidence" value="ECO:0007669"/>
    <property type="project" value="UniProtKB-KW"/>
</dbReference>
<dbReference type="Pfam" id="PF00072">
    <property type="entry name" value="Response_reg"/>
    <property type="match status" value="1"/>
</dbReference>
<evidence type="ECO:0000256" key="4">
    <source>
        <dbReference type="ARBA" id="ARBA00022679"/>
    </source>
</evidence>
<dbReference type="SUPFAM" id="SSF47384">
    <property type="entry name" value="Homodimeric domain of signal transducing histidine kinase"/>
    <property type="match status" value="1"/>
</dbReference>
<comment type="catalytic activity">
    <reaction evidence="1">
        <text>ATP + protein L-histidine = ADP + protein N-phospho-L-histidine.</text>
        <dbReference type="EC" id="2.7.13.3"/>
    </reaction>
</comment>
<comment type="caution">
    <text evidence="13">The sequence shown here is derived from an EMBL/GenBank/DDBJ whole genome shotgun (WGS) entry which is preliminary data.</text>
</comment>
<keyword evidence="10" id="KW-0175">Coiled coil</keyword>
<evidence type="ECO:0000259" key="12">
    <source>
        <dbReference type="PROSITE" id="PS50110"/>
    </source>
</evidence>
<dbReference type="EC" id="2.7.13.3" evidence="2"/>
<keyword evidence="3 9" id="KW-0597">Phosphoprotein</keyword>
<dbReference type="RefSeq" id="WP_130255383.1">
    <property type="nucleotide sequence ID" value="NZ_PPSX01000030.1"/>
</dbReference>
<dbReference type="InterPro" id="IPR004358">
    <property type="entry name" value="Sig_transdc_His_kin-like_C"/>
</dbReference>
<evidence type="ECO:0000256" key="5">
    <source>
        <dbReference type="ARBA" id="ARBA00022741"/>
    </source>
</evidence>
<dbReference type="InterPro" id="IPR001789">
    <property type="entry name" value="Sig_transdc_resp-reg_receiver"/>
</dbReference>
<dbReference type="SMART" id="SM00387">
    <property type="entry name" value="HATPase_c"/>
    <property type="match status" value="1"/>
</dbReference>
<keyword evidence="7" id="KW-0067">ATP-binding</keyword>
<evidence type="ECO:0000313" key="13">
    <source>
        <dbReference type="EMBL" id="RZQ53362.1"/>
    </source>
</evidence>
<evidence type="ECO:0000259" key="11">
    <source>
        <dbReference type="PROSITE" id="PS50109"/>
    </source>
</evidence>
<dbReference type="InterPro" id="IPR036097">
    <property type="entry name" value="HisK_dim/P_sf"/>
</dbReference>
<reference evidence="13 14" key="1">
    <citation type="submission" date="2018-01" db="EMBL/GenBank/DDBJ databases">
        <title>Co-occurrence of chitin degradation, pigmentation and bioactivity in marine Pseudoalteromonas.</title>
        <authorList>
            <person name="Paulsen S."/>
            <person name="Gram L."/>
            <person name="Machado H."/>
        </authorList>
    </citation>
    <scope>NUCLEOTIDE SEQUENCE [LARGE SCALE GENOMIC DNA]</scope>
    <source>
        <strain evidence="13 14">S3898</strain>
    </source>
</reference>
<accession>A0A4Q7INK7</accession>
<dbReference type="InterPro" id="IPR005467">
    <property type="entry name" value="His_kinase_dom"/>
</dbReference>
<dbReference type="Gene3D" id="3.30.565.10">
    <property type="entry name" value="Histidine kinase-like ATPase, C-terminal domain"/>
    <property type="match status" value="1"/>
</dbReference>
<keyword evidence="8" id="KW-0902">Two-component regulatory system</keyword>
<proteinExistence type="predicted"/>
<dbReference type="SUPFAM" id="SSF52172">
    <property type="entry name" value="CheY-like"/>
    <property type="match status" value="1"/>
</dbReference>
<dbReference type="InterPro" id="IPR036890">
    <property type="entry name" value="HATPase_C_sf"/>
</dbReference>
<dbReference type="Gene3D" id="3.40.50.2300">
    <property type="match status" value="1"/>
</dbReference>
<organism evidence="13 14">
    <name type="scientific">Pseudoalteromonas phenolica</name>
    <dbReference type="NCBI Taxonomy" id="161398"/>
    <lineage>
        <taxon>Bacteria</taxon>
        <taxon>Pseudomonadati</taxon>
        <taxon>Pseudomonadota</taxon>
        <taxon>Gammaproteobacteria</taxon>
        <taxon>Alteromonadales</taxon>
        <taxon>Pseudoalteromonadaceae</taxon>
        <taxon>Pseudoalteromonas</taxon>
    </lineage>
</organism>
<dbReference type="Proteomes" id="UP000291338">
    <property type="component" value="Unassembled WGS sequence"/>
</dbReference>
<dbReference type="Gene3D" id="1.10.287.130">
    <property type="match status" value="1"/>
</dbReference>
<keyword evidence="5" id="KW-0547">Nucleotide-binding</keyword>
<dbReference type="InterPro" id="IPR003661">
    <property type="entry name" value="HisK_dim/P_dom"/>
</dbReference>
<evidence type="ECO:0000256" key="9">
    <source>
        <dbReference type="PROSITE-ProRule" id="PRU00169"/>
    </source>
</evidence>
<feature type="modified residue" description="4-aspartylphosphate" evidence="9">
    <location>
        <position position="106"/>
    </location>
</feature>
<keyword evidence="6 13" id="KW-0418">Kinase</keyword>
<dbReference type="PRINTS" id="PR00344">
    <property type="entry name" value="BCTRLSENSOR"/>
</dbReference>
<dbReference type="InterPro" id="IPR003594">
    <property type="entry name" value="HATPase_dom"/>
</dbReference>
<keyword evidence="4" id="KW-0808">Transferase</keyword>
<name>A0A4Q7INK7_9GAMM</name>
<dbReference type="InterPro" id="IPR011006">
    <property type="entry name" value="CheY-like_superfamily"/>
</dbReference>
<dbReference type="PROSITE" id="PS50109">
    <property type="entry name" value="HIS_KIN"/>
    <property type="match status" value="1"/>
</dbReference>